<protein>
    <submittedName>
        <fullName evidence="1">Uncharacterized protein</fullName>
    </submittedName>
</protein>
<evidence type="ECO:0000313" key="2">
    <source>
        <dbReference type="Proteomes" id="UP000054107"/>
    </source>
</evidence>
<organism evidence="1 2">
    <name type="scientific">Parasitella parasitica</name>
    <dbReference type="NCBI Taxonomy" id="35722"/>
    <lineage>
        <taxon>Eukaryota</taxon>
        <taxon>Fungi</taxon>
        <taxon>Fungi incertae sedis</taxon>
        <taxon>Mucoromycota</taxon>
        <taxon>Mucoromycotina</taxon>
        <taxon>Mucoromycetes</taxon>
        <taxon>Mucorales</taxon>
        <taxon>Mucorineae</taxon>
        <taxon>Mucoraceae</taxon>
        <taxon>Parasitella</taxon>
    </lineage>
</organism>
<dbReference type="AlphaFoldDB" id="A0A0B7N7N4"/>
<evidence type="ECO:0000313" key="1">
    <source>
        <dbReference type="EMBL" id="CEP11413.1"/>
    </source>
</evidence>
<reference evidence="1 2" key="1">
    <citation type="submission" date="2014-09" db="EMBL/GenBank/DDBJ databases">
        <authorList>
            <person name="Ellenberger Sabrina"/>
        </authorList>
    </citation>
    <scope>NUCLEOTIDE SEQUENCE [LARGE SCALE GENOMIC DNA]</scope>
    <source>
        <strain evidence="1 2">CBS 412.66</strain>
    </source>
</reference>
<dbReference type="EMBL" id="LN726131">
    <property type="protein sequence ID" value="CEP11413.1"/>
    <property type="molecule type" value="Genomic_DNA"/>
</dbReference>
<accession>A0A0B7N7N4</accession>
<keyword evidence="2" id="KW-1185">Reference proteome</keyword>
<gene>
    <name evidence="1" type="primary">PARPA_05249.1 scaffold 16736</name>
</gene>
<proteinExistence type="predicted"/>
<sequence length="84" mass="9804">MSNMEYDLDNMRKDLFLKVMSRKLAMKKTKSKKATRPVKPVPTIMTRTKRYISSLKMLNIEAAYTPAAFNKTKKSKRARDYEAP</sequence>
<name>A0A0B7N7N4_9FUNG</name>
<dbReference type="Proteomes" id="UP000054107">
    <property type="component" value="Unassembled WGS sequence"/>
</dbReference>